<name>A0A1U7ZTW7_NELNU</name>
<organism evidence="1 2">
    <name type="scientific">Nelumbo nucifera</name>
    <name type="common">Sacred lotus</name>
    <dbReference type="NCBI Taxonomy" id="4432"/>
    <lineage>
        <taxon>Eukaryota</taxon>
        <taxon>Viridiplantae</taxon>
        <taxon>Streptophyta</taxon>
        <taxon>Embryophyta</taxon>
        <taxon>Tracheophyta</taxon>
        <taxon>Spermatophyta</taxon>
        <taxon>Magnoliopsida</taxon>
        <taxon>Proteales</taxon>
        <taxon>Nelumbonaceae</taxon>
        <taxon>Nelumbo</taxon>
    </lineage>
</organism>
<protein>
    <submittedName>
        <fullName evidence="2">Uncharacterized protein LOC104597257</fullName>
    </submittedName>
</protein>
<sequence length="496" mass="56361">MAFCCIPDVWSWIHNLPPITQWRSNSTSICICSSSRSTQPSLHLSITRNLHGSFVSFSIVADFKLPVSLWTSKSFKLSTKTLESLDEEIVFNLFFNIINAFLSYGPNKSNSFVNIPTLGTVGNFKDIFNLAFLSLTFLICIYEAPGDLRSGCLNSLRNNLSSSQSNEASKLLMRLLGPNLEEQWMRSLNLAITNWIIELKEPRHTLRTPSPLFSYAISTVGLWKVQLYCPVVAMMKVENSSSNSDERLQFSLKYHQLEGVIQFGYKVIAREKWVDVMVSVDNIRCDVIQLVPETLMAERGAGAAEKYFPSRVSLQLTPTFQPHVLSVTVSKSSDNPTREIGLEKTIEAGFDPPNSYLGLKVSAAETVTLSLKPWKFEQSVHGSSANLNWFLHGSIDGREVSSKKPSLLELVQPRAWFKDRYSNANRPFTRQGGVVFAGDEYGESVRWKLDRRAIGKTLEWEIKGSIWLTYWPNKYRTFYSETRKLEFREILHHLPI</sequence>
<dbReference type="FunCoup" id="A0A1U7ZTW7">
    <property type="interactions" value="5"/>
</dbReference>
<dbReference type="eggNOG" id="ENOG502QT2Y">
    <property type="taxonomic scope" value="Eukaryota"/>
</dbReference>
<keyword evidence="1" id="KW-1185">Reference proteome</keyword>
<dbReference type="PANTHER" id="PTHR31439">
    <property type="entry name" value="EXPRESSED PROTEIN"/>
    <property type="match status" value="1"/>
</dbReference>
<dbReference type="AlphaFoldDB" id="A0A1U7ZTW7"/>
<evidence type="ECO:0000313" key="1">
    <source>
        <dbReference type="Proteomes" id="UP000189703"/>
    </source>
</evidence>
<proteinExistence type="predicted"/>
<dbReference type="GeneID" id="104597257"/>
<evidence type="ECO:0000313" key="2">
    <source>
        <dbReference type="RefSeq" id="XP_010257014.1"/>
    </source>
</evidence>
<reference evidence="2" key="1">
    <citation type="submission" date="2025-08" db="UniProtKB">
        <authorList>
            <consortium name="RefSeq"/>
        </authorList>
    </citation>
    <scope>IDENTIFICATION</scope>
</reference>
<dbReference type="KEGG" id="nnu:104597257"/>
<dbReference type="OMA" id="CIYEAPQ"/>
<accession>A0A1U7ZTW7</accession>
<dbReference type="Proteomes" id="UP000189703">
    <property type="component" value="Unplaced"/>
</dbReference>
<dbReference type="OrthoDB" id="724026at2759"/>
<dbReference type="RefSeq" id="XP_010257014.1">
    <property type="nucleotide sequence ID" value="XM_010258712.2"/>
</dbReference>
<gene>
    <name evidence="2" type="primary">LOC104597257</name>
</gene>
<dbReference type="PANTHER" id="PTHR31439:SF4">
    <property type="entry name" value="NEURONAL PAS DOMAIN PROTEIN"/>
    <property type="match status" value="1"/>
</dbReference>